<dbReference type="EMBL" id="CP144745">
    <property type="protein sequence ID" value="WVZ48813.1"/>
    <property type="molecule type" value="Genomic_DNA"/>
</dbReference>
<sequence>MCSFIFVVFFPAAATATSMALRMDLLEKVKDTFLKQQELRYTWYALRYSTAEVRLDTRDLYSWVPVPASRASRPSAKQCARRWFGSPRGDDCALICRSSLAALRRSLLPTACAQWISNVCRSSPAVELAAIFFFFFIVGGGVVVSASPPPDHLVHRLAISFLIVHGHHQLGVPATTCCHGLIRTPPVLIAILLLHLLPGGVGFAADEEAVGGCGGQDLLSLLHALEERLGEHVIVSGTTEHQQGALLQVVNVVVGWRQGRCGLLVLHFHAAVVDIVGGGVGGVGEDLGEGLLGLEESGVVGGVEEGFVVGVLHEHPRDEGQHVVVAGRRCRVVAAVTAWRRREVEEDGRRERLGVLRRVRHGTGTGSSSARRQLLMLCEFNCGRGTDVQNTVDWSTGWGSRRPKTCPTTSSRQWGLVFVSRGQESALSDTYRERRHGSSRNSDVTTESELQKKDYLFTKEQQCSLCYNSEMASSSIVCDPRGHGIEYAALPPLHEPLAINVDEEVPVVLLPHPVSEHLNDIGTQRQLPQPRAAAPRLPLPVRLRPLHPVGALAGDDVERAASDEVALNHQAPLVAPRRRGVQDVEHGRVVEERVPESRNEEGRAVRGVGDGEDEHVRPHLSDVVQHGVPWWAGAPAAAHVVDAFVVVVVHQVLELRDAVDDEHLVGADVQVGGADRLPPRGDASPERERQAALAGEGCQPAPRLLDPRGRAEPRLGDADAGHPHLRRRPPLGQIAEQVGPLAPVVHAVVDDVQLVRLPGGDGLPDGHVGETESRHLEAGGGKVEVVGSEEVDHGGALHHERPVQRAAGSGEPRLQPLREAVGQPLVRVADRRGVPLDLPEQLRRAAVVAPGHRVRAVDERRAQIHHHRCFL</sequence>
<feature type="signal peptide" evidence="2">
    <location>
        <begin position="1"/>
        <end position="20"/>
    </location>
</feature>
<feature type="region of interest" description="Disordered" evidence="1">
    <location>
        <begin position="592"/>
        <end position="615"/>
    </location>
</feature>
<proteinExistence type="predicted"/>
<feature type="compositionally biased region" description="Basic and acidic residues" evidence="1">
    <location>
        <begin position="705"/>
        <end position="722"/>
    </location>
</feature>
<evidence type="ECO:0000313" key="3">
    <source>
        <dbReference type="EMBL" id="WVZ48813.1"/>
    </source>
</evidence>
<feature type="region of interest" description="Disordered" evidence="1">
    <location>
        <begin position="428"/>
        <end position="447"/>
    </location>
</feature>
<evidence type="ECO:0000256" key="1">
    <source>
        <dbReference type="SAM" id="MobiDB-lite"/>
    </source>
</evidence>
<feature type="chain" id="PRO_5042852046" evidence="2">
    <location>
        <begin position="21"/>
        <end position="871"/>
    </location>
</feature>
<evidence type="ECO:0000313" key="4">
    <source>
        <dbReference type="Proteomes" id="UP001341281"/>
    </source>
</evidence>
<keyword evidence="4" id="KW-1185">Reference proteome</keyword>
<protein>
    <submittedName>
        <fullName evidence="3">Uncharacterized protein</fullName>
    </submittedName>
</protein>
<gene>
    <name evidence="3" type="ORF">U9M48_000220</name>
</gene>
<feature type="region of interest" description="Disordered" evidence="1">
    <location>
        <begin position="672"/>
        <end position="724"/>
    </location>
</feature>
<feature type="compositionally biased region" description="Basic and acidic residues" evidence="1">
    <location>
        <begin position="677"/>
        <end position="690"/>
    </location>
</feature>
<name>A0AAQ3SHX2_PASNO</name>
<feature type="compositionally biased region" description="Basic and acidic residues" evidence="1">
    <location>
        <begin position="592"/>
        <end position="604"/>
    </location>
</feature>
<accession>A0AAQ3SHX2</accession>
<dbReference type="AlphaFoldDB" id="A0AAQ3SHX2"/>
<organism evidence="3 4">
    <name type="scientific">Paspalum notatum var. saurae</name>
    <dbReference type="NCBI Taxonomy" id="547442"/>
    <lineage>
        <taxon>Eukaryota</taxon>
        <taxon>Viridiplantae</taxon>
        <taxon>Streptophyta</taxon>
        <taxon>Embryophyta</taxon>
        <taxon>Tracheophyta</taxon>
        <taxon>Spermatophyta</taxon>
        <taxon>Magnoliopsida</taxon>
        <taxon>Liliopsida</taxon>
        <taxon>Poales</taxon>
        <taxon>Poaceae</taxon>
        <taxon>PACMAD clade</taxon>
        <taxon>Panicoideae</taxon>
        <taxon>Andropogonodae</taxon>
        <taxon>Paspaleae</taxon>
        <taxon>Paspalinae</taxon>
        <taxon>Paspalum</taxon>
    </lineage>
</organism>
<dbReference type="Proteomes" id="UP001341281">
    <property type="component" value="Chromosome 01"/>
</dbReference>
<keyword evidence="2" id="KW-0732">Signal</keyword>
<reference evidence="3 4" key="1">
    <citation type="submission" date="2024-02" db="EMBL/GenBank/DDBJ databases">
        <title>High-quality chromosome-scale genome assembly of Pensacola bahiagrass (Paspalum notatum Flugge var. saurae).</title>
        <authorList>
            <person name="Vega J.M."/>
            <person name="Podio M."/>
            <person name="Orjuela J."/>
            <person name="Siena L.A."/>
            <person name="Pessino S.C."/>
            <person name="Combes M.C."/>
            <person name="Mariac C."/>
            <person name="Albertini E."/>
            <person name="Pupilli F."/>
            <person name="Ortiz J.P.A."/>
            <person name="Leblanc O."/>
        </authorList>
    </citation>
    <scope>NUCLEOTIDE SEQUENCE [LARGE SCALE GENOMIC DNA]</scope>
    <source>
        <strain evidence="3">R1</strain>
        <tissue evidence="3">Leaf</tissue>
    </source>
</reference>
<evidence type="ECO:0000256" key="2">
    <source>
        <dbReference type="SAM" id="SignalP"/>
    </source>
</evidence>